<evidence type="ECO:0000313" key="2">
    <source>
        <dbReference type="Proteomes" id="UP001189624"/>
    </source>
</evidence>
<feature type="non-terminal residue" evidence="1">
    <location>
        <position position="1"/>
    </location>
</feature>
<organism evidence="1 2">
    <name type="scientific">Sphenostylis stenocarpa</name>
    <dbReference type="NCBI Taxonomy" id="92480"/>
    <lineage>
        <taxon>Eukaryota</taxon>
        <taxon>Viridiplantae</taxon>
        <taxon>Streptophyta</taxon>
        <taxon>Embryophyta</taxon>
        <taxon>Tracheophyta</taxon>
        <taxon>Spermatophyta</taxon>
        <taxon>Magnoliopsida</taxon>
        <taxon>eudicotyledons</taxon>
        <taxon>Gunneridae</taxon>
        <taxon>Pentapetalae</taxon>
        <taxon>rosids</taxon>
        <taxon>fabids</taxon>
        <taxon>Fabales</taxon>
        <taxon>Fabaceae</taxon>
        <taxon>Papilionoideae</taxon>
        <taxon>50 kb inversion clade</taxon>
        <taxon>NPAAA clade</taxon>
        <taxon>indigoferoid/millettioid clade</taxon>
        <taxon>Phaseoleae</taxon>
        <taxon>Sphenostylis</taxon>
    </lineage>
</organism>
<reference evidence="1" key="1">
    <citation type="submission" date="2023-10" db="EMBL/GenBank/DDBJ databases">
        <authorList>
            <person name="Domelevo Entfellner J.-B."/>
        </authorList>
    </citation>
    <scope>NUCLEOTIDE SEQUENCE</scope>
</reference>
<evidence type="ECO:0000313" key="1">
    <source>
        <dbReference type="EMBL" id="CAJ1938812.1"/>
    </source>
</evidence>
<name>A0AA86S1S2_9FABA</name>
<dbReference type="Proteomes" id="UP001189624">
    <property type="component" value="Chromosome 3"/>
</dbReference>
<sequence length="96" mass="10558">VKGYSILELDLVALDFREQPLNCLMVYSHAPATNQLAPTLDKSTLVLFVFQNRIPGGEETFCYQAPNHATIRFQHSTVPADSLVAGQSNSTTLVVH</sequence>
<accession>A0AA86S1S2</accession>
<proteinExistence type="predicted"/>
<dbReference type="AlphaFoldDB" id="A0AA86S1S2"/>
<dbReference type="Gramene" id="rna-AYBTSS11_LOCUS8794">
    <property type="protein sequence ID" value="CAJ1938812.1"/>
    <property type="gene ID" value="gene-AYBTSS11_LOCUS8794"/>
</dbReference>
<keyword evidence="2" id="KW-1185">Reference proteome</keyword>
<dbReference type="EMBL" id="OY731400">
    <property type="protein sequence ID" value="CAJ1938812.1"/>
    <property type="molecule type" value="Genomic_DNA"/>
</dbReference>
<protein>
    <submittedName>
        <fullName evidence="1">Uncharacterized protein</fullName>
    </submittedName>
</protein>
<gene>
    <name evidence="1" type="ORF">AYBTSS11_LOCUS8794</name>
</gene>